<dbReference type="InterPro" id="IPR000757">
    <property type="entry name" value="Beta-glucanase-like"/>
</dbReference>
<feature type="domain" description="GH16" evidence="5">
    <location>
        <begin position="39"/>
        <end position="304"/>
    </location>
</feature>
<evidence type="ECO:0000256" key="1">
    <source>
        <dbReference type="ARBA" id="ARBA00006865"/>
    </source>
</evidence>
<dbReference type="GO" id="GO:0004553">
    <property type="term" value="F:hydrolase activity, hydrolyzing O-glycosyl compounds"/>
    <property type="evidence" value="ECO:0007669"/>
    <property type="project" value="InterPro"/>
</dbReference>
<dbReference type="PANTHER" id="PTHR10963">
    <property type="entry name" value="GLYCOSYL HYDROLASE-RELATED"/>
    <property type="match status" value="1"/>
</dbReference>
<dbReference type="InParanoid" id="A0A165PWM6"/>
<dbReference type="FunFam" id="2.60.120.200:FF:000114">
    <property type="entry name" value="Probable endo-1,3(4)-beta-glucanase NFIA_089530"/>
    <property type="match status" value="1"/>
</dbReference>
<dbReference type="AlphaFoldDB" id="A0A165PWM6"/>
<keyword evidence="2 6" id="KW-0378">Hydrolase</keyword>
<protein>
    <submittedName>
        <fullName evidence="6">Glycoside hydrolase family 16 protein</fullName>
    </submittedName>
</protein>
<dbReference type="Proteomes" id="UP000076761">
    <property type="component" value="Unassembled WGS sequence"/>
</dbReference>
<evidence type="ECO:0000259" key="5">
    <source>
        <dbReference type="PROSITE" id="PS51762"/>
    </source>
</evidence>
<dbReference type="STRING" id="1314782.A0A165PWM6"/>
<evidence type="ECO:0000313" key="6">
    <source>
        <dbReference type="EMBL" id="KZT21592.1"/>
    </source>
</evidence>
<evidence type="ECO:0000313" key="7">
    <source>
        <dbReference type="Proteomes" id="UP000076761"/>
    </source>
</evidence>
<gene>
    <name evidence="6" type="ORF">NEOLEDRAFT_1139212</name>
</gene>
<dbReference type="Pfam" id="PF26113">
    <property type="entry name" value="GH16_XgeA"/>
    <property type="match status" value="1"/>
</dbReference>
<dbReference type="InterPro" id="IPR013320">
    <property type="entry name" value="ConA-like_dom_sf"/>
</dbReference>
<feature type="chain" id="PRO_5007864527" evidence="4">
    <location>
        <begin position="20"/>
        <end position="333"/>
    </location>
</feature>
<keyword evidence="4" id="KW-0732">Signal</keyword>
<organism evidence="6 7">
    <name type="scientific">Neolentinus lepideus HHB14362 ss-1</name>
    <dbReference type="NCBI Taxonomy" id="1314782"/>
    <lineage>
        <taxon>Eukaryota</taxon>
        <taxon>Fungi</taxon>
        <taxon>Dikarya</taxon>
        <taxon>Basidiomycota</taxon>
        <taxon>Agaricomycotina</taxon>
        <taxon>Agaricomycetes</taxon>
        <taxon>Gloeophyllales</taxon>
        <taxon>Gloeophyllaceae</taxon>
        <taxon>Neolentinus</taxon>
    </lineage>
</organism>
<comment type="similarity">
    <text evidence="1">Belongs to the glycosyl hydrolase 16 family.</text>
</comment>
<dbReference type="PROSITE" id="PS51762">
    <property type="entry name" value="GH16_2"/>
    <property type="match status" value="1"/>
</dbReference>
<keyword evidence="3" id="KW-0326">Glycosidase</keyword>
<dbReference type="SUPFAM" id="SSF49899">
    <property type="entry name" value="Concanavalin A-like lectins/glucanases"/>
    <property type="match status" value="1"/>
</dbReference>
<dbReference type="EMBL" id="KV425605">
    <property type="protein sequence ID" value="KZT21592.1"/>
    <property type="molecule type" value="Genomic_DNA"/>
</dbReference>
<dbReference type="Gene3D" id="2.60.120.200">
    <property type="match status" value="1"/>
</dbReference>
<evidence type="ECO:0000256" key="2">
    <source>
        <dbReference type="ARBA" id="ARBA00022801"/>
    </source>
</evidence>
<dbReference type="CDD" id="cd02181">
    <property type="entry name" value="GH16_fungal_Lam16A_glucanase"/>
    <property type="match status" value="1"/>
</dbReference>
<sequence>MQRFITALFLAFLLQGVLAGHPHVNYVRHRSRQPTSQVHPRAGTTYKLQDIYQGQSFFHGWDFFTGADPTNGNVDFVSQSEATSSGLAYVQSDNTTVIAVDDKSTVAVGGNRKSVRIQSKKTYTQGLFIADFYSMPHGCGVWPAWWSTGPNWPAGGEIDVVEGVNLGQTNQMTLHTSDGCALDTAAAFTGHTLDTTCASSGGDNSGCGVEDTNDNSYGHGFNIIAGGVFAHLWDDNGISVWHFPRGSIPADITAQTPDPSGWGNPAASWASSSCNIGSHFYDHSLVIDTTICGDWAGAAYASSGCPNTCAEAVADPSNFATAKWNVNYIAVYK</sequence>
<name>A0A165PWM6_9AGAM</name>
<dbReference type="OrthoDB" id="192832at2759"/>
<proteinExistence type="inferred from homology"/>
<dbReference type="PANTHER" id="PTHR10963:SF24">
    <property type="entry name" value="GLYCOSIDASE C21B10.07-RELATED"/>
    <property type="match status" value="1"/>
</dbReference>
<dbReference type="GO" id="GO:0009251">
    <property type="term" value="P:glucan catabolic process"/>
    <property type="evidence" value="ECO:0007669"/>
    <property type="project" value="TreeGrafter"/>
</dbReference>
<evidence type="ECO:0000256" key="3">
    <source>
        <dbReference type="ARBA" id="ARBA00023295"/>
    </source>
</evidence>
<keyword evidence="7" id="KW-1185">Reference proteome</keyword>
<feature type="signal peptide" evidence="4">
    <location>
        <begin position="1"/>
        <end position="19"/>
    </location>
</feature>
<dbReference type="InterPro" id="IPR050546">
    <property type="entry name" value="Glycosyl_Hydrlase_16"/>
</dbReference>
<reference evidence="6 7" key="1">
    <citation type="journal article" date="2016" name="Mol. Biol. Evol.">
        <title>Comparative Genomics of Early-Diverging Mushroom-Forming Fungi Provides Insights into the Origins of Lignocellulose Decay Capabilities.</title>
        <authorList>
            <person name="Nagy L.G."/>
            <person name="Riley R."/>
            <person name="Tritt A."/>
            <person name="Adam C."/>
            <person name="Daum C."/>
            <person name="Floudas D."/>
            <person name="Sun H."/>
            <person name="Yadav J.S."/>
            <person name="Pangilinan J."/>
            <person name="Larsson K.H."/>
            <person name="Matsuura K."/>
            <person name="Barry K."/>
            <person name="Labutti K."/>
            <person name="Kuo R."/>
            <person name="Ohm R.A."/>
            <person name="Bhattacharya S.S."/>
            <person name="Shirouzu T."/>
            <person name="Yoshinaga Y."/>
            <person name="Martin F.M."/>
            <person name="Grigoriev I.V."/>
            <person name="Hibbett D.S."/>
        </authorList>
    </citation>
    <scope>NUCLEOTIDE SEQUENCE [LARGE SCALE GENOMIC DNA]</scope>
    <source>
        <strain evidence="6 7">HHB14362 ss-1</strain>
    </source>
</reference>
<evidence type="ECO:0000256" key="4">
    <source>
        <dbReference type="SAM" id="SignalP"/>
    </source>
</evidence>
<accession>A0A165PWM6</accession>